<keyword evidence="2" id="KW-1133">Transmembrane helix</keyword>
<gene>
    <name evidence="5" type="ORF">CALVIDRAFT_595550</name>
</gene>
<evidence type="ECO:0000256" key="3">
    <source>
        <dbReference type="SAM" id="SignalP"/>
    </source>
</evidence>
<reference evidence="5 6" key="1">
    <citation type="journal article" date="2016" name="Mol. Biol. Evol.">
        <title>Comparative Genomics of Early-Diverging Mushroom-Forming Fungi Provides Insights into the Origins of Lignocellulose Decay Capabilities.</title>
        <authorList>
            <person name="Nagy L.G."/>
            <person name="Riley R."/>
            <person name="Tritt A."/>
            <person name="Adam C."/>
            <person name="Daum C."/>
            <person name="Floudas D."/>
            <person name="Sun H."/>
            <person name="Yadav J.S."/>
            <person name="Pangilinan J."/>
            <person name="Larsson K.H."/>
            <person name="Matsuura K."/>
            <person name="Barry K."/>
            <person name="Labutti K."/>
            <person name="Kuo R."/>
            <person name="Ohm R.A."/>
            <person name="Bhattacharya S.S."/>
            <person name="Shirouzu T."/>
            <person name="Yoshinaga Y."/>
            <person name="Martin F.M."/>
            <person name="Grigoriev I.V."/>
            <person name="Hibbett D.S."/>
        </authorList>
    </citation>
    <scope>NUCLEOTIDE SEQUENCE [LARGE SCALE GENOMIC DNA]</scope>
    <source>
        <strain evidence="5 6">TUFC12733</strain>
    </source>
</reference>
<dbReference type="PANTHER" id="PTHR31145:SF6">
    <property type="entry name" value="INTEGRAL MEMBRANE PROTEIN (AFU_ORTHOLOGUE AFUA_7G01610)"/>
    <property type="match status" value="1"/>
</dbReference>
<name>A0A167QQG1_CALVF</name>
<feature type="compositionally biased region" description="Pro residues" evidence="1">
    <location>
        <begin position="882"/>
        <end position="891"/>
    </location>
</feature>
<evidence type="ECO:0000259" key="4">
    <source>
        <dbReference type="Pfam" id="PF06011"/>
    </source>
</evidence>
<keyword evidence="2" id="KW-0472">Membrane</keyword>
<feature type="compositionally biased region" description="Basic residues" evidence="1">
    <location>
        <begin position="738"/>
        <end position="748"/>
    </location>
</feature>
<feature type="chain" id="PRO_5007891615" description="TRP C-terminal domain-containing protein" evidence="3">
    <location>
        <begin position="22"/>
        <end position="1173"/>
    </location>
</feature>
<feature type="transmembrane region" description="Helical" evidence="2">
    <location>
        <begin position="590"/>
        <end position="611"/>
    </location>
</feature>
<organism evidence="5 6">
    <name type="scientific">Calocera viscosa (strain TUFC12733)</name>
    <dbReference type="NCBI Taxonomy" id="1330018"/>
    <lineage>
        <taxon>Eukaryota</taxon>
        <taxon>Fungi</taxon>
        <taxon>Dikarya</taxon>
        <taxon>Basidiomycota</taxon>
        <taxon>Agaricomycotina</taxon>
        <taxon>Dacrymycetes</taxon>
        <taxon>Dacrymycetales</taxon>
        <taxon>Dacrymycetaceae</taxon>
        <taxon>Calocera</taxon>
    </lineage>
</organism>
<feature type="transmembrane region" description="Helical" evidence="2">
    <location>
        <begin position="205"/>
        <end position="225"/>
    </location>
</feature>
<dbReference type="InterPro" id="IPR040241">
    <property type="entry name" value="TRP_Flc/Pkd2-like"/>
</dbReference>
<evidence type="ECO:0000313" key="5">
    <source>
        <dbReference type="EMBL" id="KZP00146.1"/>
    </source>
</evidence>
<feature type="compositionally biased region" description="Basic residues" evidence="1">
    <location>
        <begin position="1162"/>
        <end position="1173"/>
    </location>
</feature>
<dbReference type="Pfam" id="PF06011">
    <property type="entry name" value="TRP"/>
    <property type="match status" value="1"/>
</dbReference>
<evidence type="ECO:0000256" key="1">
    <source>
        <dbReference type="SAM" id="MobiDB-lite"/>
    </source>
</evidence>
<dbReference type="InterPro" id="IPR010308">
    <property type="entry name" value="TRP_C"/>
</dbReference>
<feature type="compositionally biased region" description="Low complexity" evidence="1">
    <location>
        <begin position="1135"/>
        <end position="1152"/>
    </location>
</feature>
<feature type="transmembrane region" description="Helical" evidence="2">
    <location>
        <begin position="538"/>
        <end position="558"/>
    </location>
</feature>
<dbReference type="OrthoDB" id="5312224at2759"/>
<evidence type="ECO:0000313" key="6">
    <source>
        <dbReference type="Proteomes" id="UP000076738"/>
    </source>
</evidence>
<sequence length="1173" mass="125106">MSFHLLRRLLWLAICARLAVGQALQFPFSSCSVQSASYYNASRRIHIDSVYGQLVTQTPDGTPGRWLNFTVLGSTNNTIYGVSNASIDGVSKLATMFTNASSLTFDVYDSASYFCLNLRPASPLPYQLPSSVNETNWLANNATYCPLSPGPLAFSTAIPLSKTYDFNTITTQIRIVDTSDPAYELACIDVDTSPMPDHDGAQNRFGVLVVIFWVSVGLTIGYWAVNGLARISAAWRRGGGRRGGIGWSDIRWAGTVLASAISGERFAASPALLRFATPLARDIIFHTQWSFALGLVAVQWPQFTYPMFAQLAWASLVYNVTITQGTGADKHWDPLTAPPIVLPGQFNDQIVDSTSPLYLDLDAPNYLLTFPADADAGIPSIAAMIGVRPQDMFGICLSLFLIITGGVIVISLFIWFLSWIGTVMSGPKRVSAIFPGSRSPTYSAALDSVAKDFSELEGTRSDDNMPGSGHGHSTLGHGMVRSAGGRKWWHYRLGQGSFHGNVLHGNLVRLLLLFHFPITIFSVYQLSLDRSDTTITSIVLAALAFAIFSVIIPALLLLRVATIPTSKLYDATRTLLAFGPFYNTYMQKSQMFACVPLLSNLAIGIVIGAGWKSGIAQAVVFLVVEVSTALATSIFLPWGKGAHMGILSFAFVVGRIATAVLLVILSPTVSVGTAASGWIAVTILIIQGLIYFQFLLMLVMKILEGVVRLVTGVSFDKSANDYDSGLAGAIGVGCFPDRHKKNRRRNHSRNLSNPAGSANMLGPPSGTRPTYASVPTASTDRSFLSPAHVGRPYQETLDEDQANFSIMRAWQPFPQYTAVATSPVPSGVSHERLDSMASLPQQPQAPAPQSGFTRVRGGRANFESPYTMLTPPPSLPRGAAPPVAPASPPPGARMMRPVSPGGRSALAAARAANTTPRSSPTAPPSSWPGTQVIAEEPQTPPPRLHVRTKSQTAIIEDASALAFPPLTQSQSGPSRSTGVPMARIASGSIAAAASTSRLSLIGIPREAPLPPPTSAIVAQNEAAAKAKKGKRWFRGLSNPMETSDDEGDERSTQERPTNWFRRNRRRSEGDVLSAPRLAALEKTKTQQGQDKPAVSGRSFVVMRPLKSSGNGGSSGPPSTPGIAGSPSVGTSEFVPAHGQSASADAAGSSTPPSTGPPSVPRKSSKRRPSSSGN</sequence>
<dbReference type="EMBL" id="KV417270">
    <property type="protein sequence ID" value="KZP00146.1"/>
    <property type="molecule type" value="Genomic_DNA"/>
</dbReference>
<feature type="transmembrane region" description="Helical" evidence="2">
    <location>
        <begin position="677"/>
        <end position="700"/>
    </location>
</feature>
<feature type="compositionally biased region" description="Low complexity" evidence="1">
    <location>
        <begin position="905"/>
        <end position="920"/>
    </location>
</feature>
<accession>A0A167QQG1</accession>
<feature type="domain" description="TRP C-terminal" evidence="4">
    <location>
        <begin position="501"/>
        <end position="708"/>
    </location>
</feature>
<keyword evidence="2" id="KW-0812">Transmembrane</keyword>
<proteinExistence type="predicted"/>
<feature type="transmembrane region" description="Helical" evidence="2">
    <location>
        <begin position="618"/>
        <end position="638"/>
    </location>
</feature>
<dbReference type="GO" id="GO:0016020">
    <property type="term" value="C:membrane"/>
    <property type="evidence" value="ECO:0007669"/>
    <property type="project" value="TreeGrafter"/>
</dbReference>
<feature type="region of interest" description="Disordered" evidence="1">
    <location>
        <begin position="738"/>
        <end position="787"/>
    </location>
</feature>
<feature type="compositionally biased region" description="Polar residues" evidence="1">
    <location>
        <begin position="767"/>
        <end position="782"/>
    </location>
</feature>
<feature type="region of interest" description="Disordered" evidence="1">
    <location>
        <begin position="869"/>
        <end position="944"/>
    </location>
</feature>
<feature type="transmembrane region" description="Helical" evidence="2">
    <location>
        <begin position="644"/>
        <end position="665"/>
    </location>
</feature>
<feature type="transmembrane region" description="Helical" evidence="2">
    <location>
        <begin position="393"/>
        <end position="417"/>
    </location>
</feature>
<feature type="transmembrane region" description="Helical" evidence="2">
    <location>
        <begin position="507"/>
        <end position="526"/>
    </location>
</feature>
<feature type="region of interest" description="Disordered" evidence="1">
    <location>
        <begin position="1026"/>
        <end position="1173"/>
    </location>
</feature>
<dbReference type="Proteomes" id="UP000076738">
    <property type="component" value="Unassembled WGS sequence"/>
</dbReference>
<evidence type="ECO:0000256" key="2">
    <source>
        <dbReference type="SAM" id="Phobius"/>
    </source>
</evidence>
<feature type="signal peptide" evidence="3">
    <location>
        <begin position="1"/>
        <end position="21"/>
    </location>
</feature>
<dbReference type="STRING" id="1330018.A0A167QQG1"/>
<protein>
    <recommendedName>
        <fullName evidence="4">TRP C-terminal domain-containing protein</fullName>
    </recommendedName>
</protein>
<dbReference type="AlphaFoldDB" id="A0A167QQG1"/>
<keyword evidence="6" id="KW-1185">Reference proteome</keyword>
<dbReference type="GO" id="GO:0055085">
    <property type="term" value="P:transmembrane transport"/>
    <property type="evidence" value="ECO:0007669"/>
    <property type="project" value="TreeGrafter"/>
</dbReference>
<keyword evidence="3" id="KW-0732">Signal</keyword>
<dbReference type="PANTHER" id="PTHR31145">
    <property type="entry name" value="INTEGRAL MEMBRANE PROTEIN (AFU_ORTHOLOGUE AFUA_7G01610)"/>
    <property type="match status" value="1"/>
</dbReference>